<gene>
    <name evidence="1" type="ORF">ACI8B_590005</name>
</gene>
<evidence type="ECO:0000313" key="2">
    <source>
        <dbReference type="Proteomes" id="UP000430404"/>
    </source>
</evidence>
<evidence type="ECO:0000313" key="1">
    <source>
        <dbReference type="EMBL" id="VXA58152.1"/>
    </source>
</evidence>
<proteinExistence type="predicted"/>
<sequence length="82" mass="9472">MIVKDLIEQLKKFDPELHVLIANEEEAIIGSDQLVKFFDITDIGTFYAETKRNDNGEVEFRFTGIATKESRQFINIDVTSQF</sequence>
<accession>A0A653KBK5</accession>
<name>A0A653KBK5_9GAMM</name>
<protein>
    <submittedName>
        <fullName evidence="1">Uncharacterized protein</fullName>
    </submittedName>
</protein>
<dbReference type="Proteomes" id="UP000430404">
    <property type="component" value="Unassembled WGS sequence"/>
</dbReference>
<dbReference type="EMBL" id="CABWKZ010000055">
    <property type="protein sequence ID" value="VXA58152.1"/>
    <property type="molecule type" value="Genomic_DNA"/>
</dbReference>
<organism evidence="1 2">
    <name type="scientific">Acinetobacter proteolyticus</name>
    <dbReference type="NCBI Taxonomy" id="1776741"/>
    <lineage>
        <taxon>Bacteria</taxon>
        <taxon>Pseudomonadati</taxon>
        <taxon>Pseudomonadota</taxon>
        <taxon>Gammaproteobacteria</taxon>
        <taxon>Moraxellales</taxon>
        <taxon>Moraxellaceae</taxon>
        <taxon>Acinetobacter</taxon>
    </lineage>
</organism>
<reference evidence="1 2" key="1">
    <citation type="submission" date="2019-10" db="EMBL/GenBank/DDBJ databases">
        <authorList>
            <person name="Karimi E."/>
        </authorList>
    </citation>
    <scope>NUCLEOTIDE SEQUENCE [LARGE SCALE GENOMIC DNA]</scope>
    <source>
        <strain evidence="1">Acinetobacter sp. 8BE</strain>
    </source>
</reference>
<dbReference type="RefSeq" id="WP_159725851.1">
    <property type="nucleotide sequence ID" value="NZ_LR732767.1"/>
</dbReference>
<dbReference type="AlphaFoldDB" id="A0A653KBK5"/>